<protein>
    <recommendedName>
        <fullName evidence="1">YvlB/LiaX N-terminal domain-containing protein</fullName>
    </recommendedName>
</protein>
<organism evidence="2 3">
    <name type="scientific">Acidilutibacter cellobiosedens</name>
    <dbReference type="NCBI Taxonomy" id="2507161"/>
    <lineage>
        <taxon>Bacteria</taxon>
        <taxon>Bacillati</taxon>
        <taxon>Bacillota</taxon>
        <taxon>Tissierellia</taxon>
        <taxon>Tissierellales</taxon>
        <taxon>Acidilutibacteraceae</taxon>
        <taxon>Acidilutibacter</taxon>
    </lineage>
</organism>
<name>A0A410Q843_9FIRM</name>
<dbReference type="RefSeq" id="WP_071140553.1">
    <property type="nucleotide sequence ID" value="NZ_CP035282.1"/>
</dbReference>
<dbReference type="EMBL" id="CP035282">
    <property type="protein sequence ID" value="QAT60084.1"/>
    <property type="molecule type" value="Genomic_DNA"/>
</dbReference>
<accession>A0A410Q843</accession>
<dbReference type="Proteomes" id="UP000287969">
    <property type="component" value="Chromosome"/>
</dbReference>
<proteinExistence type="predicted"/>
<gene>
    <name evidence="2" type="ORF">EQM13_00105</name>
</gene>
<sequence>MAENLKEERMQILKMVQSEKISIEEGVNLLEALEEKTSENFVQNPSPKWIKIRVYDPDDDTKVNVNLPISFVGLGLKIAKKFSPELKDTGLDDNDFKDIFDAIKNGAEGKIVDLENEDGEKVEITVE</sequence>
<dbReference type="OrthoDB" id="9808584at2"/>
<keyword evidence="3" id="KW-1185">Reference proteome</keyword>
<feature type="domain" description="YvlB/LiaX N-terminal" evidence="1">
    <location>
        <begin position="7"/>
        <end position="36"/>
    </location>
</feature>
<dbReference type="KEGG" id="spoa:EQM13_00105"/>
<dbReference type="AlphaFoldDB" id="A0A410Q843"/>
<evidence type="ECO:0000313" key="3">
    <source>
        <dbReference type="Proteomes" id="UP000287969"/>
    </source>
</evidence>
<dbReference type="Pfam" id="PF22746">
    <property type="entry name" value="SHOCT-like_DUF2089-C"/>
    <property type="match status" value="1"/>
</dbReference>
<evidence type="ECO:0000313" key="2">
    <source>
        <dbReference type="EMBL" id="QAT60084.1"/>
    </source>
</evidence>
<dbReference type="InterPro" id="IPR053959">
    <property type="entry name" value="YvlB/LiaX_N"/>
</dbReference>
<reference evidence="3" key="1">
    <citation type="submission" date="2019-01" db="EMBL/GenBank/DDBJ databases">
        <title>Draft genomes of a novel of Sporanaerobacter strains.</title>
        <authorList>
            <person name="Ma S."/>
        </authorList>
    </citation>
    <scope>NUCLEOTIDE SEQUENCE [LARGE SCALE GENOMIC DNA]</scope>
    <source>
        <strain evidence="3">NJN-17</strain>
    </source>
</reference>
<evidence type="ECO:0000259" key="1">
    <source>
        <dbReference type="Pfam" id="PF22746"/>
    </source>
</evidence>